<comment type="caution">
    <text evidence="2">The sequence shown here is derived from an EMBL/GenBank/DDBJ whole genome shotgun (WGS) entry which is preliminary data.</text>
</comment>
<evidence type="ECO:0000313" key="3">
    <source>
        <dbReference type="Proteomes" id="UP000549394"/>
    </source>
</evidence>
<dbReference type="Proteomes" id="UP000549394">
    <property type="component" value="Unassembled WGS sequence"/>
</dbReference>
<dbReference type="Gene3D" id="1.10.4080.10">
    <property type="entry name" value="ADP-ribosylation/Crystallin J1"/>
    <property type="match status" value="1"/>
</dbReference>
<feature type="binding site" evidence="1">
    <location>
        <position position="83"/>
    </location>
    <ligand>
        <name>Mg(2+)</name>
        <dbReference type="ChEBI" id="CHEBI:18420"/>
        <label>1</label>
    </ligand>
</feature>
<dbReference type="GO" id="GO:0046872">
    <property type="term" value="F:metal ion binding"/>
    <property type="evidence" value="ECO:0007669"/>
    <property type="project" value="UniProtKB-KW"/>
</dbReference>
<accession>A0A7I8VKN6</accession>
<feature type="binding site" evidence="1">
    <location>
        <position position="323"/>
    </location>
    <ligand>
        <name>Mg(2+)</name>
        <dbReference type="ChEBI" id="CHEBI:18420"/>
        <label>1</label>
    </ligand>
</feature>
<dbReference type="AlphaFoldDB" id="A0A7I8VKN6"/>
<feature type="binding site" evidence="1">
    <location>
        <position position="325"/>
    </location>
    <ligand>
        <name>Mg(2+)</name>
        <dbReference type="ChEBI" id="CHEBI:18420"/>
        <label>1</label>
    </ligand>
</feature>
<comment type="cofactor">
    <cofactor evidence="1">
        <name>Mg(2+)</name>
        <dbReference type="ChEBI" id="CHEBI:18420"/>
    </cofactor>
    <text evidence="1">Binds 2 magnesium ions per subunit.</text>
</comment>
<dbReference type="InterPro" id="IPR050792">
    <property type="entry name" value="ADP-ribosylglycohydrolase"/>
</dbReference>
<feature type="binding site" evidence="1">
    <location>
        <position position="84"/>
    </location>
    <ligand>
        <name>Mg(2+)</name>
        <dbReference type="ChEBI" id="CHEBI:18420"/>
        <label>1</label>
    </ligand>
</feature>
<keyword evidence="3" id="KW-1185">Reference proteome</keyword>
<dbReference type="EMBL" id="CAJFCJ010000006">
    <property type="protein sequence ID" value="CAD5116261.1"/>
    <property type="molecule type" value="Genomic_DNA"/>
</dbReference>
<dbReference type="OrthoDB" id="2021138at2759"/>
<keyword evidence="1" id="KW-0460">Magnesium</keyword>
<proteinExistence type="predicted"/>
<sequence>MTCLKGVFSGGPRKYNISQVTEERIRSIVYGNCIGDALGLLTEFMHKPNIEKVYGEHRASGLKYSHKVKDRHRGRWVIGDWTDDSDQMICIMRSLAQKKNLVVTDIAEAFYDWSNEGFPQLKDTGGLGLGRTTYLVLSEKDYLTKPEESAKRVWIDSNQNAAPNGGVMRTSILGIYEFQDLNKVAENTVKVCRVTHYDPRCSASCVAVTIIIAKMLQRIENKNQTEFSDNDIEEILNETYEFTCKYIFENEEYTADLKSDKLDQFKADFKTYFFIKKDGLEELKLDEPAKIGYTFKCMASGIWALKQGDPEKALTDLIMEGGDADTNGAVAGALLGCRYGLNRFPKHWIDDLAPLPVNFLEKNLNKFISTFFLTPE</sequence>
<reference evidence="2 3" key="1">
    <citation type="submission" date="2020-08" db="EMBL/GenBank/DDBJ databases">
        <authorList>
            <person name="Hejnol A."/>
        </authorList>
    </citation>
    <scope>NUCLEOTIDE SEQUENCE [LARGE SCALE GENOMIC DNA]</scope>
</reference>
<evidence type="ECO:0000256" key="1">
    <source>
        <dbReference type="PIRSR" id="PIRSR605502-1"/>
    </source>
</evidence>
<dbReference type="Pfam" id="PF03747">
    <property type="entry name" value="ADP_ribosyl_GH"/>
    <property type="match status" value="1"/>
</dbReference>
<organism evidence="2 3">
    <name type="scientific">Dimorphilus gyrociliatus</name>
    <dbReference type="NCBI Taxonomy" id="2664684"/>
    <lineage>
        <taxon>Eukaryota</taxon>
        <taxon>Metazoa</taxon>
        <taxon>Spiralia</taxon>
        <taxon>Lophotrochozoa</taxon>
        <taxon>Annelida</taxon>
        <taxon>Polychaeta</taxon>
        <taxon>Polychaeta incertae sedis</taxon>
        <taxon>Dinophilidae</taxon>
        <taxon>Dimorphilus</taxon>
    </lineage>
</organism>
<dbReference type="SUPFAM" id="SSF101478">
    <property type="entry name" value="ADP-ribosylglycohydrolase"/>
    <property type="match status" value="1"/>
</dbReference>
<gene>
    <name evidence="2" type="ORF">DGYR_LOCUS4899</name>
</gene>
<dbReference type="PANTHER" id="PTHR16222">
    <property type="entry name" value="ADP-RIBOSYLGLYCOHYDROLASE"/>
    <property type="match status" value="1"/>
</dbReference>
<evidence type="ECO:0000313" key="2">
    <source>
        <dbReference type="EMBL" id="CAD5116261.1"/>
    </source>
</evidence>
<dbReference type="PANTHER" id="PTHR16222:SF40">
    <property type="entry name" value="ADP-RIBOSYLGLYCOHYDROLASE"/>
    <property type="match status" value="1"/>
</dbReference>
<feature type="binding site" evidence="1">
    <location>
        <position position="82"/>
    </location>
    <ligand>
        <name>Mg(2+)</name>
        <dbReference type="ChEBI" id="CHEBI:18420"/>
        <label>1</label>
    </ligand>
</feature>
<keyword evidence="1" id="KW-0479">Metal-binding</keyword>
<name>A0A7I8VKN6_9ANNE</name>
<protein>
    <submittedName>
        <fullName evidence="2">DgyrCDS5169</fullName>
    </submittedName>
</protein>
<feature type="binding site" evidence="1">
    <location>
        <position position="326"/>
    </location>
    <ligand>
        <name>Mg(2+)</name>
        <dbReference type="ChEBI" id="CHEBI:18420"/>
        <label>1</label>
    </ligand>
</feature>
<dbReference type="InterPro" id="IPR036705">
    <property type="entry name" value="Ribosyl_crysJ1_sf"/>
</dbReference>
<dbReference type="InterPro" id="IPR005502">
    <property type="entry name" value="Ribosyl_crysJ1"/>
</dbReference>